<accession>A0ABT1WKR9</accession>
<evidence type="ECO:0000313" key="3">
    <source>
        <dbReference type="EMBL" id="MCQ9209144.1"/>
    </source>
</evidence>
<sequence>MEMERINDNTILIKIENRDLQERGMTVMDLFGNPQQIEAFFQEILEEFEVDDQFIGSEALSFQVMPNSEGIEVYISKNWTDEASNIEENDVMKKILESIHNTVSKENSSSSAKNSKEDSSKEKGSSVQHKPEEKMASLNQTIVFESIEDFFELAKHYLYDLDEATLYHYKGRYVLHVFDQLEKEEDPSTDIALLLEYGEPARLSPEFLSEYGTVIMKDNALDIAREYFK</sequence>
<evidence type="ECO:0000256" key="2">
    <source>
        <dbReference type="SAM" id="MobiDB-lite"/>
    </source>
</evidence>
<dbReference type="InterPro" id="IPR038471">
    <property type="entry name" value="MecA_C_sf"/>
</dbReference>
<name>A0ABT1WKR9_9LACT</name>
<reference evidence="3" key="2">
    <citation type="journal article" date="2023" name="Curr. Microbiol.">
        <title>Granulicatella seriolae sp. nov., a Novel Facultative Anaerobe Isolated from Yellowtail Marine Fish.</title>
        <authorList>
            <person name="Lee M."/>
            <person name="Choi Y.J."/>
            <person name="Farooq A."/>
            <person name="Jeong J.B."/>
            <person name="Jung M.Y."/>
        </authorList>
    </citation>
    <scope>NUCLEOTIDE SEQUENCE</scope>
    <source>
        <strain evidence="3">S8</strain>
    </source>
</reference>
<comment type="caution">
    <text evidence="3">The sequence shown here is derived from an EMBL/GenBank/DDBJ whole genome shotgun (WGS) entry which is preliminary data.</text>
</comment>
<evidence type="ECO:0000313" key="4">
    <source>
        <dbReference type="Proteomes" id="UP001059480"/>
    </source>
</evidence>
<reference evidence="3" key="1">
    <citation type="submission" date="2022-07" db="EMBL/GenBank/DDBJ databases">
        <authorList>
            <person name="Jung M.-Y."/>
            <person name="Lee M."/>
        </authorList>
    </citation>
    <scope>NUCLEOTIDE SEQUENCE</scope>
    <source>
        <strain evidence="3">S8</strain>
    </source>
</reference>
<dbReference type="EMBL" id="JANHNZ010000001">
    <property type="protein sequence ID" value="MCQ9209144.1"/>
    <property type="molecule type" value="Genomic_DNA"/>
</dbReference>
<dbReference type="PANTHER" id="PTHR39161">
    <property type="entry name" value="ADAPTER PROTEIN MECA"/>
    <property type="match status" value="1"/>
</dbReference>
<proteinExistence type="inferred from homology"/>
<comment type="similarity">
    <text evidence="1">Belongs to the MecA family.</text>
</comment>
<keyword evidence="4" id="KW-1185">Reference proteome</keyword>
<organism evidence="3 4">
    <name type="scientific">Granulicatella seriolae</name>
    <dbReference type="NCBI Taxonomy" id="2967226"/>
    <lineage>
        <taxon>Bacteria</taxon>
        <taxon>Bacillati</taxon>
        <taxon>Bacillota</taxon>
        <taxon>Bacilli</taxon>
        <taxon>Lactobacillales</taxon>
        <taxon>Carnobacteriaceae</taxon>
        <taxon>Granulicatella</taxon>
    </lineage>
</organism>
<dbReference type="Gene3D" id="3.30.70.1950">
    <property type="match status" value="1"/>
</dbReference>
<gene>
    <name evidence="3" type="ORF">NPA36_01000</name>
</gene>
<dbReference type="RefSeq" id="WP_256944252.1">
    <property type="nucleotide sequence ID" value="NZ_JANHNZ010000001.1"/>
</dbReference>
<feature type="region of interest" description="Disordered" evidence="2">
    <location>
        <begin position="102"/>
        <end position="132"/>
    </location>
</feature>
<dbReference type="PANTHER" id="PTHR39161:SF1">
    <property type="entry name" value="ADAPTER PROTEIN MECA 1"/>
    <property type="match status" value="1"/>
</dbReference>
<evidence type="ECO:0000256" key="1">
    <source>
        <dbReference type="ARBA" id="ARBA00005397"/>
    </source>
</evidence>
<dbReference type="Pfam" id="PF05389">
    <property type="entry name" value="MecA"/>
    <property type="match status" value="1"/>
</dbReference>
<feature type="compositionally biased region" description="Low complexity" evidence="2">
    <location>
        <begin position="104"/>
        <end position="113"/>
    </location>
</feature>
<reference evidence="3" key="3">
    <citation type="journal article" date="2023" name="Microbiol. Resour. Announc.">
        <title>Draft Genome Sequence of Granulicatella sp. Strain S8, Isolated from a Marine Fish, Seriola quinqueradiata.</title>
        <authorList>
            <person name="Lee M."/>
            <person name="Farooq A."/>
            <person name="Jeong J.B."/>
            <person name="Jung M.Y."/>
        </authorList>
    </citation>
    <scope>NUCLEOTIDE SEQUENCE</scope>
    <source>
        <strain evidence="3">S8</strain>
    </source>
</reference>
<protein>
    <submittedName>
        <fullName evidence="3">Adaptor protein MecA</fullName>
    </submittedName>
</protein>
<dbReference type="InterPro" id="IPR008681">
    <property type="entry name" value="Neg-reg_MecA"/>
</dbReference>
<dbReference type="PIRSF" id="PIRSF029008">
    <property type="entry name" value="MecA"/>
    <property type="match status" value="1"/>
</dbReference>
<feature type="compositionally biased region" description="Basic and acidic residues" evidence="2">
    <location>
        <begin position="114"/>
        <end position="132"/>
    </location>
</feature>
<dbReference type="Proteomes" id="UP001059480">
    <property type="component" value="Unassembled WGS sequence"/>
</dbReference>